<evidence type="ECO:0000313" key="11">
    <source>
        <dbReference type="Proteomes" id="UP000324800"/>
    </source>
</evidence>
<dbReference type="InterPro" id="IPR004869">
    <property type="entry name" value="MMPL_dom"/>
</dbReference>
<evidence type="ECO:0000259" key="9">
    <source>
        <dbReference type="Pfam" id="PF03176"/>
    </source>
</evidence>
<evidence type="ECO:0000256" key="6">
    <source>
        <dbReference type="ARBA" id="ARBA00023136"/>
    </source>
</evidence>
<feature type="transmembrane region" description="Helical" evidence="8">
    <location>
        <begin position="235"/>
        <end position="263"/>
    </location>
</feature>
<accession>A0A5J4U3Q4</accession>
<sequence length="410" mass="46669">MFSDEITKLEEQLRKKILHIPLKGYYLTDNELIKSQLLSENKNGTFVIMSFEHITHELKQDYGKVSDIFVRLMREQCSKDELKLMDYGLIGVSQVSKDTTDSVISDLMIMDVICIPLALVVLIIMLKSVRLIIITGFVTITAIFLSFLIALPIAQYLLQVPTFTPSTMMSLCLALSIDYSLFLLSRFRDELIKGTSIARSIHKMTRYSGRIICLSGGILTLAFISNTLLKNSMLFSLGICSAISTLINLIVNITAVPAFLFAFPRFFSDFGWLGFGSCFSKVSCCNSRPFQTIGLHGLEKKNRKQFSQNLDYQDSQFTSNSNETAKLLNNQNSYSQESNDYNTFHYDENSNTVRRNEPTNSDPNSYLNDNTKNIEIAYEQGLLNIQKRSYWFRMINFFATKKHAVIVIVV</sequence>
<keyword evidence="5 8" id="KW-1133">Transmembrane helix</keyword>
<feature type="non-terminal residue" evidence="10">
    <location>
        <position position="410"/>
    </location>
</feature>
<reference evidence="10 11" key="1">
    <citation type="submission" date="2019-03" db="EMBL/GenBank/DDBJ databases">
        <title>Single cell metagenomics reveals metabolic interactions within the superorganism composed of flagellate Streblomastix strix and complex community of Bacteroidetes bacteria on its surface.</title>
        <authorList>
            <person name="Treitli S.C."/>
            <person name="Kolisko M."/>
            <person name="Husnik F."/>
            <person name="Keeling P."/>
            <person name="Hampl V."/>
        </authorList>
    </citation>
    <scope>NUCLEOTIDE SEQUENCE [LARGE SCALE GENOMIC DNA]</scope>
    <source>
        <strain evidence="10">ST1C</strain>
    </source>
</reference>
<dbReference type="Pfam" id="PF03176">
    <property type="entry name" value="MMPL"/>
    <property type="match status" value="1"/>
</dbReference>
<feature type="compositionally biased region" description="Polar residues" evidence="7">
    <location>
        <begin position="349"/>
        <end position="368"/>
    </location>
</feature>
<evidence type="ECO:0000256" key="1">
    <source>
        <dbReference type="ARBA" id="ARBA00004651"/>
    </source>
</evidence>
<keyword evidence="6 8" id="KW-0472">Membrane</keyword>
<feature type="transmembrane region" description="Helical" evidence="8">
    <location>
        <begin position="166"/>
        <end position="187"/>
    </location>
</feature>
<evidence type="ECO:0000256" key="7">
    <source>
        <dbReference type="SAM" id="MobiDB-lite"/>
    </source>
</evidence>
<dbReference type="OrthoDB" id="438641at2759"/>
<evidence type="ECO:0000313" key="10">
    <source>
        <dbReference type="EMBL" id="KAA6364275.1"/>
    </source>
</evidence>
<protein>
    <submittedName>
        <fullName evidence="10">Putative Membrane protein YdfJ</fullName>
    </submittedName>
</protein>
<dbReference type="AlphaFoldDB" id="A0A5J4U3Q4"/>
<dbReference type="PANTHER" id="PTHR33406:SF6">
    <property type="entry name" value="MEMBRANE PROTEIN YDGH-RELATED"/>
    <property type="match status" value="1"/>
</dbReference>
<feature type="transmembrane region" description="Helical" evidence="8">
    <location>
        <begin position="207"/>
        <end position="229"/>
    </location>
</feature>
<dbReference type="SUPFAM" id="SSF82866">
    <property type="entry name" value="Multidrug efflux transporter AcrB transmembrane domain"/>
    <property type="match status" value="1"/>
</dbReference>
<dbReference type="Proteomes" id="UP000324800">
    <property type="component" value="Unassembled WGS sequence"/>
</dbReference>
<feature type="domain" description="Membrane transport protein MMPL" evidence="9">
    <location>
        <begin position="30"/>
        <end position="266"/>
    </location>
</feature>
<comment type="subcellular location">
    <subcellularLocation>
        <location evidence="1">Cell membrane</location>
        <topology evidence="1">Multi-pass membrane protein</topology>
    </subcellularLocation>
</comment>
<comment type="caution">
    <text evidence="10">The sequence shown here is derived from an EMBL/GenBank/DDBJ whole genome shotgun (WGS) entry which is preliminary data.</text>
</comment>
<evidence type="ECO:0000256" key="3">
    <source>
        <dbReference type="ARBA" id="ARBA00022475"/>
    </source>
</evidence>
<feature type="transmembrane region" description="Helical" evidence="8">
    <location>
        <begin position="131"/>
        <end position="154"/>
    </location>
</feature>
<gene>
    <name evidence="10" type="ORF">EZS28_040198</name>
</gene>
<name>A0A5J4U3Q4_9EUKA</name>
<dbReference type="Gene3D" id="1.20.1640.10">
    <property type="entry name" value="Multidrug efflux transporter AcrB transmembrane domain"/>
    <property type="match status" value="1"/>
</dbReference>
<keyword evidence="4 8" id="KW-0812">Transmembrane</keyword>
<evidence type="ECO:0000256" key="4">
    <source>
        <dbReference type="ARBA" id="ARBA00022692"/>
    </source>
</evidence>
<evidence type="ECO:0000256" key="2">
    <source>
        <dbReference type="ARBA" id="ARBA00010157"/>
    </source>
</evidence>
<feature type="region of interest" description="Disordered" evidence="7">
    <location>
        <begin position="345"/>
        <end position="368"/>
    </location>
</feature>
<comment type="similarity">
    <text evidence="2">Belongs to the resistance-nodulation-cell division (RND) (TC 2.A.6) family. MmpL subfamily.</text>
</comment>
<dbReference type="GO" id="GO:0005886">
    <property type="term" value="C:plasma membrane"/>
    <property type="evidence" value="ECO:0007669"/>
    <property type="project" value="UniProtKB-SubCell"/>
</dbReference>
<feature type="transmembrane region" description="Helical" evidence="8">
    <location>
        <begin position="103"/>
        <end position="124"/>
    </location>
</feature>
<organism evidence="10 11">
    <name type="scientific">Streblomastix strix</name>
    <dbReference type="NCBI Taxonomy" id="222440"/>
    <lineage>
        <taxon>Eukaryota</taxon>
        <taxon>Metamonada</taxon>
        <taxon>Preaxostyla</taxon>
        <taxon>Oxymonadida</taxon>
        <taxon>Streblomastigidae</taxon>
        <taxon>Streblomastix</taxon>
    </lineage>
</organism>
<evidence type="ECO:0000256" key="8">
    <source>
        <dbReference type="SAM" id="Phobius"/>
    </source>
</evidence>
<keyword evidence="3" id="KW-1003">Cell membrane</keyword>
<dbReference type="PANTHER" id="PTHR33406">
    <property type="entry name" value="MEMBRANE PROTEIN MJ1562-RELATED"/>
    <property type="match status" value="1"/>
</dbReference>
<dbReference type="EMBL" id="SNRW01021869">
    <property type="protein sequence ID" value="KAA6364275.1"/>
    <property type="molecule type" value="Genomic_DNA"/>
</dbReference>
<evidence type="ECO:0000256" key="5">
    <source>
        <dbReference type="ARBA" id="ARBA00022989"/>
    </source>
</evidence>
<dbReference type="InterPro" id="IPR050545">
    <property type="entry name" value="Mycobact_MmpL"/>
</dbReference>
<proteinExistence type="inferred from homology"/>